<organism evidence="5 6">
    <name type="scientific">Acanthosepion pharaonis</name>
    <name type="common">Pharaoh cuttlefish</name>
    <name type="synonym">Sepia pharaonis</name>
    <dbReference type="NCBI Taxonomy" id="158019"/>
    <lineage>
        <taxon>Eukaryota</taxon>
        <taxon>Metazoa</taxon>
        <taxon>Spiralia</taxon>
        <taxon>Lophotrochozoa</taxon>
        <taxon>Mollusca</taxon>
        <taxon>Cephalopoda</taxon>
        <taxon>Coleoidea</taxon>
        <taxon>Decapodiformes</taxon>
        <taxon>Sepiida</taxon>
        <taxon>Sepiina</taxon>
        <taxon>Sepiidae</taxon>
        <taxon>Acanthosepion</taxon>
    </lineage>
</organism>
<feature type="compositionally biased region" description="Basic and acidic residues" evidence="3">
    <location>
        <begin position="333"/>
        <end position="345"/>
    </location>
</feature>
<dbReference type="FunFam" id="2.30.29.30:FF:000006">
    <property type="entry name" value="Pleckstrin homology like domain family B member 1"/>
    <property type="match status" value="1"/>
</dbReference>
<protein>
    <submittedName>
        <fullName evidence="5">Pleckstrin homology-like domain family B member 1,Pleckstrin homology-like domain family B member 3</fullName>
    </submittedName>
</protein>
<dbReference type="OrthoDB" id="6020705at2759"/>
<evidence type="ECO:0000313" key="5">
    <source>
        <dbReference type="EMBL" id="CAE1311519.1"/>
    </source>
</evidence>
<feature type="region of interest" description="Disordered" evidence="3">
    <location>
        <begin position="316"/>
        <end position="345"/>
    </location>
</feature>
<dbReference type="AlphaFoldDB" id="A0A812DWQ3"/>
<proteinExistence type="predicted"/>
<dbReference type="InterPro" id="IPR001849">
    <property type="entry name" value="PH_domain"/>
</dbReference>
<evidence type="ECO:0000256" key="1">
    <source>
        <dbReference type="ARBA" id="ARBA00023054"/>
    </source>
</evidence>
<accession>A0A812DWQ3</accession>
<evidence type="ECO:0000256" key="2">
    <source>
        <dbReference type="SAM" id="Coils"/>
    </source>
</evidence>
<dbReference type="InterPro" id="IPR011993">
    <property type="entry name" value="PH-like_dom_sf"/>
</dbReference>
<keyword evidence="6" id="KW-1185">Reference proteome</keyword>
<sequence>MSELHREQEIINQLKLKHEEIVEKAALEREKDLELIEIEKQKLRELERKHYETEQLLEACLVEDEDQLLERYQKEQEVLDNQRIYFDNLEFEKLESESKYDQEKATIRENILLSQNALLDKYRARQSRLHQIDKQREMLQEVKVNVETLEKNRQKLVEEFRKINFRRPKARRRHVPQQEKARLTHVECKIQELSQFCSVPVSDEGYDHSERSSDAESEDKIDLVSARKALVDNSDILSTLMPSDLSNSIPRRNGNKQISPGFDTSKGWHTLTEKQNQNPVVEQERRRIEELKRRAADEGRAQWEERKMREANCKSFNSLESEDSSIASSCETPSEKETSLSSDNDHLEKLSELERLLAQAQTEKMHLIDEQVKLRENEMSALQEERLKREELERKLQEEAMLRDQLVQQQVQLRERQIQQARPLTRYLPIRNKDFDLRQHIETAGHHLDSCPFVVVTTTSCRGYLQKMGNKFKTWNKRWFLFDRIKRSLLYYSDKNEAKARGGIYFQAIEEVYVDHLRTVKSPNPKLTFCVKTYDRTYYLVAPSAEAMRIWIDVIFTGAEGYHTF</sequence>
<comment type="caution">
    <text evidence="5">The sequence shown here is derived from an EMBL/GenBank/DDBJ whole genome shotgun (WGS) entry which is preliminary data.</text>
</comment>
<keyword evidence="1 2" id="KW-0175">Coiled coil</keyword>
<dbReference type="PROSITE" id="PS50003">
    <property type="entry name" value="PH_DOMAIN"/>
    <property type="match status" value="1"/>
</dbReference>
<dbReference type="Pfam" id="PF00169">
    <property type="entry name" value="PH"/>
    <property type="match status" value="1"/>
</dbReference>
<feature type="coiled-coil region" evidence="2">
    <location>
        <begin position="132"/>
        <end position="166"/>
    </location>
</feature>
<dbReference type="Gene3D" id="2.30.29.30">
    <property type="entry name" value="Pleckstrin-homology domain (PH domain)/Phosphotyrosine-binding domain (PTB)"/>
    <property type="match status" value="1"/>
</dbReference>
<evidence type="ECO:0000313" key="6">
    <source>
        <dbReference type="Proteomes" id="UP000597762"/>
    </source>
</evidence>
<feature type="coiled-coil region" evidence="2">
    <location>
        <begin position="4"/>
        <end position="82"/>
    </location>
</feature>
<dbReference type="EMBL" id="CAHIKZ030004502">
    <property type="protein sequence ID" value="CAE1311519.1"/>
    <property type="molecule type" value="Genomic_DNA"/>
</dbReference>
<feature type="region of interest" description="Disordered" evidence="3">
    <location>
        <begin position="239"/>
        <end position="285"/>
    </location>
</feature>
<dbReference type="PANTHER" id="PTHR12156">
    <property type="entry name" value="PLECKSTRIN HOMOLOGY-LIKE DOMAIN, FAMILY B, MEMBER 3"/>
    <property type="match status" value="1"/>
</dbReference>
<dbReference type="InterPro" id="IPR052212">
    <property type="entry name" value="PH-like_domain"/>
</dbReference>
<dbReference type="SMART" id="SM00233">
    <property type="entry name" value="PH"/>
    <property type="match status" value="1"/>
</dbReference>
<dbReference type="PANTHER" id="PTHR12156:SF5">
    <property type="entry name" value="FI18040P1"/>
    <property type="match status" value="1"/>
</dbReference>
<evidence type="ECO:0000259" key="4">
    <source>
        <dbReference type="PROSITE" id="PS50003"/>
    </source>
</evidence>
<reference evidence="5" key="1">
    <citation type="submission" date="2021-01" db="EMBL/GenBank/DDBJ databases">
        <authorList>
            <person name="Li R."/>
            <person name="Bekaert M."/>
        </authorList>
    </citation>
    <scope>NUCLEOTIDE SEQUENCE</scope>
    <source>
        <strain evidence="5">Farmed</strain>
    </source>
</reference>
<feature type="domain" description="PH" evidence="4">
    <location>
        <begin position="458"/>
        <end position="560"/>
    </location>
</feature>
<dbReference type="SUPFAM" id="SSF50729">
    <property type="entry name" value="PH domain-like"/>
    <property type="match status" value="1"/>
</dbReference>
<dbReference type="Proteomes" id="UP000597762">
    <property type="component" value="Unassembled WGS sequence"/>
</dbReference>
<name>A0A812DWQ3_ACAPH</name>
<gene>
    <name evidence="5" type="ORF">SPHA_62924</name>
</gene>
<feature type="compositionally biased region" description="Polar residues" evidence="3">
    <location>
        <begin position="239"/>
        <end position="258"/>
    </location>
</feature>
<evidence type="ECO:0000256" key="3">
    <source>
        <dbReference type="SAM" id="MobiDB-lite"/>
    </source>
</evidence>